<dbReference type="EMBL" id="NPBH01000077">
    <property type="protein sequence ID" value="PAE06454.1"/>
    <property type="molecule type" value="Genomic_DNA"/>
</dbReference>
<dbReference type="Proteomes" id="UP000216475">
    <property type="component" value="Unassembled WGS sequence"/>
</dbReference>
<evidence type="ECO:0000313" key="3">
    <source>
        <dbReference type="Proteomes" id="UP000216475"/>
    </source>
</evidence>
<accession>A0A268H9C1</accession>
<organism evidence="2 3">
    <name type="scientific">Terribacillus saccharophilus</name>
    <dbReference type="NCBI Taxonomy" id="361277"/>
    <lineage>
        <taxon>Bacteria</taxon>
        <taxon>Bacillati</taxon>
        <taxon>Bacillota</taxon>
        <taxon>Bacilli</taxon>
        <taxon>Bacillales</taxon>
        <taxon>Bacillaceae</taxon>
        <taxon>Terribacillus</taxon>
    </lineage>
</organism>
<feature type="region of interest" description="Disordered" evidence="1">
    <location>
        <begin position="122"/>
        <end position="150"/>
    </location>
</feature>
<name>A0A268H9C1_9BACI</name>
<sequence length="263" mass="30395">MQIGNIESFKHLSQFTDTRDFNNNIEQWMLDIKASFTKAELVALKRLIRFSAKVAGICTAKIGTIVSATHKANGTGISRSTFKRMIIKAKKVGLLLTRETTRKNGSKSSNVYIFNRFYEQPEPSKDDKLNQPKTSNLPKANNQTNNKRKTDGFYKQNEIGQNTILDASFTSEKVPLNFTDFVRNFYDDNSIIEEYWKLVNISAYKHDITENITETAIKAFKVLVRKIKFGKVNNTYGYYYAVLNRKFRKKYLVDLFNDAWDTN</sequence>
<evidence type="ECO:0000313" key="2">
    <source>
        <dbReference type="EMBL" id="PAE06454.1"/>
    </source>
</evidence>
<comment type="caution">
    <text evidence="2">The sequence shown here is derived from an EMBL/GenBank/DDBJ whole genome shotgun (WGS) entry which is preliminary data.</text>
</comment>
<feature type="compositionally biased region" description="Polar residues" evidence="1">
    <location>
        <begin position="131"/>
        <end position="145"/>
    </location>
</feature>
<protein>
    <submittedName>
        <fullName evidence="2">Uncharacterized protein</fullName>
    </submittedName>
</protein>
<dbReference type="RefSeq" id="WP_095272746.1">
    <property type="nucleotide sequence ID" value="NZ_NPBH01000077.1"/>
</dbReference>
<gene>
    <name evidence="2" type="ORF">CHI12_16595</name>
</gene>
<dbReference type="AlphaFoldDB" id="A0A268H9C1"/>
<evidence type="ECO:0000256" key="1">
    <source>
        <dbReference type="SAM" id="MobiDB-lite"/>
    </source>
</evidence>
<proteinExistence type="predicted"/>
<reference evidence="2 3" key="1">
    <citation type="submission" date="2017-07" db="EMBL/GenBank/DDBJ databases">
        <title>Isolation and whole genome analysis of endospore-forming bacteria from heroin.</title>
        <authorList>
            <person name="Kalinowski J."/>
            <person name="Ahrens B."/>
            <person name="Al-Dilaimi A."/>
            <person name="Winkler A."/>
            <person name="Wibberg D."/>
            <person name="Schleenbecker U."/>
            <person name="Ruckert C."/>
            <person name="Wolfel R."/>
            <person name="Grass G."/>
        </authorList>
    </citation>
    <scope>NUCLEOTIDE SEQUENCE [LARGE SCALE GENOMIC DNA]</scope>
    <source>
        <strain evidence="2 3">7509</strain>
    </source>
</reference>